<dbReference type="EMBL" id="AP021906">
    <property type="protein sequence ID" value="BBP89113.1"/>
    <property type="molecule type" value="Genomic_DNA"/>
</dbReference>
<comment type="pathway">
    <text evidence="1">Cell wall biogenesis; peptidoglycan biosynthesis.</text>
</comment>
<dbReference type="InterPro" id="IPR036615">
    <property type="entry name" value="Mur_ligase_C_dom_sf"/>
</dbReference>
<organism evidence="3 4">
    <name type="scientific">Bacillus safensis</name>
    <dbReference type="NCBI Taxonomy" id="561879"/>
    <lineage>
        <taxon>Bacteria</taxon>
        <taxon>Bacillati</taxon>
        <taxon>Bacillota</taxon>
        <taxon>Bacilli</taxon>
        <taxon>Bacillales</taxon>
        <taxon>Bacillaceae</taxon>
        <taxon>Bacillus</taxon>
    </lineage>
</organism>
<reference evidence="3 4" key="1">
    <citation type="submission" date="2019-12" db="EMBL/GenBank/DDBJ databases">
        <title>Full genome sequence of a Bacillus safensis strain isolated from commercially available natto in Indonesia.</title>
        <authorList>
            <person name="Yoshida M."/>
            <person name="Uomi M."/>
            <person name="Waturangi D."/>
            <person name="Ekaputri J.J."/>
            <person name="Setiamarga D.H.E."/>
        </authorList>
    </citation>
    <scope>NUCLEOTIDE SEQUENCE [LARGE SCALE GENOMIC DNA]</scope>
    <source>
        <strain evidence="3 4">IDN1</strain>
    </source>
</reference>
<evidence type="ECO:0000313" key="3">
    <source>
        <dbReference type="EMBL" id="BBP89113.1"/>
    </source>
</evidence>
<feature type="domain" description="Mur ligase C-terminal" evidence="2">
    <location>
        <begin position="2"/>
        <end position="66"/>
    </location>
</feature>
<sequence>MIGCGGDRDKTKRPQMAQIAVKYADEPVFTSDNPRSEDPSAILKDMENGVPDAYYHSFVNRKQAIFLQLPMRKKRRYSLNSG</sequence>
<accession>A0A5S9M7K9</accession>
<dbReference type="Gene3D" id="3.90.190.20">
    <property type="entry name" value="Mur ligase, C-terminal domain"/>
    <property type="match status" value="1"/>
</dbReference>
<dbReference type="AlphaFoldDB" id="A0A5S9M7K9"/>
<evidence type="ECO:0000259" key="2">
    <source>
        <dbReference type="Pfam" id="PF02875"/>
    </source>
</evidence>
<protein>
    <recommendedName>
        <fullName evidence="2">Mur ligase C-terminal domain-containing protein</fullName>
    </recommendedName>
</protein>
<evidence type="ECO:0000313" key="4">
    <source>
        <dbReference type="Proteomes" id="UP000464658"/>
    </source>
</evidence>
<dbReference type="PANTHER" id="PTHR23135">
    <property type="entry name" value="MUR LIGASE FAMILY MEMBER"/>
    <property type="match status" value="1"/>
</dbReference>
<dbReference type="GO" id="GO:0016881">
    <property type="term" value="F:acid-amino acid ligase activity"/>
    <property type="evidence" value="ECO:0007669"/>
    <property type="project" value="InterPro"/>
</dbReference>
<dbReference type="PANTHER" id="PTHR23135:SF4">
    <property type="entry name" value="UDP-N-ACETYLMURAMOYL-L-ALANYL-D-GLUTAMATE--2,6-DIAMINOPIMELATE LIGASE MURE HOMOLOG, CHLOROPLASTIC"/>
    <property type="match status" value="1"/>
</dbReference>
<gene>
    <name evidence="3" type="ORF">BsIDN1_27310</name>
</gene>
<dbReference type="SUPFAM" id="SSF53244">
    <property type="entry name" value="MurD-like peptide ligases, peptide-binding domain"/>
    <property type="match status" value="1"/>
</dbReference>
<evidence type="ECO:0000256" key="1">
    <source>
        <dbReference type="ARBA" id="ARBA00004752"/>
    </source>
</evidence>
<proteinExistence type="predicted"/>
<dbReference type="InterPro" id="IPR004101">
    <property type="entry name" value="Mur_ligase_C"/>
</dbReference>
<dbReference type="Proteomes" id="UP000464658">
    <property type="component" value="Chromosome"/>
</dbReference>
<name>A0A5S9M7K9_BACIA</name>
<dbReference type="Pfam" id="PF02875">
    <property type="entry name" value="Mur_ligase_C"/>
    <property type="match status" value="1"/>
</dbReference>